<dbReference type="PANTHER" id="PTHR43861">
    <property type="entry name" value="TRANS-ACONITATE 2-METHYLTRANSFERASE-RELATED"/>
    <property type="match status" value="1"/>
</dbReference>
<gene>
    <name evidence="2" type="ORF">GB881_05900</name>
</gene>
<dbReference type="Pfam" id="PF08421">
    <property type="entry name" value="Methyltransf_13"/>
    <property type="match status" value="1"/>
</dbReference>
<keyword evidence="2" id="KW-0808">Transferase</keyword>
<proteinExistence type="predicted"/>
<accession>A0A6N7EGR9</accession>
<dbReference type="Pfam" id="PF13489">
    <property type="entry name" value="Methyltransf_23"/>
    <property type="match status" value="1"/>
</dbReference>
<dbReference type="EMBL" id="WHPC01000014">
    <property type="protein sequence ID" value="MPV36591.1"/>
    <property type="molecule type" value="Genomic_DNA"/>
</dbReference>
<dbReference type="Gene3D" id="3.40.50.720">
    <property type="entry name" value="NAD(P)-binding Rossmann-like Domain"/>
    <property type="match status" value="1"/>
</dbReference>
<evidence type="ECO:0000313" key="3">
    <source>
        <dbReference type="Proteomes" id="UP000437709"/>
    </source>
</evidence>
<sequence>MTATCLACGGADLTPVADLGLTPVLTGALFPDRESARNAVQGPLALAVCTMCGHVQNTAFDPDLVEYDVNYDNSLHFSPAFQRYADELVDHLVERYDVRGRHVVEVGSGKGDFLAELAWRGENTGTGYDPSVEPGTEVAGVTLVADYYRPGQHLEHYDLLVCRHVLEHLEDPADLLIALRETAPEDAVFYLEVPAAEFNFGPDGLWDCIYPHVSYFSENSLSALVRRCGFEIESIRRSFHGQFLSVEARPGERDATVAGDVSAHLELVAGFSRRWREAVSRWREAFGQRPQSNVAVWGAGAKGANFLNAVDPAGRMRVVDLNPRKAGHYLPGSGHHISLPGDLTGADVSLVVVTNPAYCSEVARGLADLGVEADVVPV</sequence>
<name>A0A6N7EGR9_9MICO</name>
<dbReference type="Gene3D" id="6.20.50.110">
    <property type="entry name" value="Methyltransferase, zinc-binding domain"/>
    <property type="match status" value="1"/>
</dbReference>
<dbReference type="RefSeq" id="WP_152196636.1">
    <property type="nucleotide sequence ID" value="NZ_VUKD01000007.1"/>
</dbReference>
<feature type="domain" description="Methyltransferase putative zinc binding" evidence="1">
    <location>
        <begin position="5"/>
        <end position="60"/>
    </location>
</feature>
<evidence type="ECO:0000259" key="1">
    <source>
        <dbReference type="Pfam" id="PF08421"/>
    </source>
</evidence>
<dbReference type="SUPFAM" id="SSF53335">
    <property type="entry name" value="S-adenosyl-L-methionine-dependent methyltransferases"/>
    <property type="match status" value="1"/>
</dbReference>
<keyword evidence="2" id="KW-0489">Methyltransferase</keyword>
<organism evidence="2 3">
    <name type="scientific">Georgenia subflava</name>
    <dbReference type="NCBI Taxonomy" id="1622177"/>
    <lineage>
        <taxon>Bacteria</taxon>
        <taxon>Bacillati</taxon>
        <taxon>Actinomycetota</taxon>
        <taxon>Actinomycetes</taxon>
        <taxon>Micrococcales</taxon>
        <taxon>Bogoriellaceae</taxon>
        <taxon>Georgenia</taxon>
    </lineage>
</organism>
<dbReference type="GO" id="GO:0032259">
    <property type="term" value="P:methylation"/>
    <property type="evidence" value="ECO:0007669"/>
    <property type="project" value="UniProtKB-KW"/>
</dbReference>
<dbReference type="InterPro" id="IPR029063">
    <property type="entry name" value="SAM-dependent_MTases_sf"/>
</dbReference>
<comment type="caution">
    <text evidence="2">The sequence shown here is derived from an EMBL/GenBank/DDBJ whole genome shotgun (WGS) entry which is preliminary data.</text>
</comment>
<dbReference type="InterPro" id="IPR038576">
    <property type="entry name" value="Methyltransf_Zn-bd_dom_put_sf"/>
</dbReference>
<dbReference type="Gene3D" id="3.40.50.150">
    <property type="entry name" value="Vaccinia Virus protein VP39"/>
    <property type="match status" value="1"/>
</dbReference>
<dbReference type="Proteomes" id="UP000437709">
    <property type="component" value="Unassembled WGS sequence"/>
</dbReference>
<reference evidence="2 3" key="1">
    <citation type="submission" date="2019-10" db="EMBL/GenBank/DDBJ databases">
        <title>Georgenia wutianyii sp. nov. and Georgenia yuyongxinii sp. nov. isolated from plateau pika (Ochotona curzoniae) in the Qinghai-Tibet plateau of China.</title>
        <authorList>
            <person name="Tian Z."/>
        </authorList>
    </citation>
    <scope>NUCLEOTIDE SEQUENCE [LARGE SCALE GENOMIC DNA]</scope>
    <source>
        <strain evidence="2 3">JCM 19765</strain>
    </source>
</reference>
<keyword evidence="3" id="KW-1185">Reference proteome</keyword>
<dbReference type="GO" id="GO:0008168">
    <property type="term" value="F:methyltransferase activity"/>
    <property type="evidence" value="ECO:0007669"/>
    <property type="project" value="UniProtKB-KW"/>
</dbReference>
<dbReference type="InterPro" id="IPR013630">
    <property type="entry name" value="Methyltransf_Zn-bd_dom_put"/>
</dbReference>
<evidence type="ECO:0000313" key="2">
    <source>
        <dbReference type="EMBL" id="MPV36591.1"/>
    </source>
</evidence>
<protein>
    <submittedName>
        <fullName evidence="2">Methyltransferase domain-containing protein</fullName>
    </submittedName>
</protein>
<dbReference type="OrthoDB" id="7537532at2"/>
<dbReference type="AlphaFoldDB" id="A0A6N7EGR9"/>